<evidence type="ECO:0000256" key="6">
    <source>
        <dbReference type="ARBA" id="ARBA00023236"/>
    </source>
</evidence>
<dbReference type="InterPro" id="IPR010994">
    <property type="entry name" value="RuvA_2-like"/>
</dbReference>
<accession>A0A1M7KAG0</accession>
<dbReference type="EMBL" id="FRCY01000002">
    <property type="protein sequence ID" value="SHM61827.1"/>
    <property type="molecule type" value="Genomic_DNA"/>
</dbReference>
<name>A0A1M7KAG0_9BACT</name>
<keyword evidence="11" id="KW-1185">Reference proteome</keyword>
<comment type="subunit">
    <text evidence="7">Interacts with UvrB in an incision complex.</text>
</comment>
<sequence>MDDMLSPSYLPGDYNQLPELPGVYRYYSKDGILIYVGKAKNLRKRVGSYFNKNAGINQKTRRMVREIQKIEITIVNSEFDALLLENNLIKKAQPKYNVLLKDDKTYPYLLLTNEPFPRIYPTRRVIPSKGTYFGPFASVKAMNNVLDLILSLFTIRTCKLDLSEEKIRTSNYKVCLEYHLGNCKGPCEGLQDETSYLKDIDQARNILKGNLSFAKNFFKESMQTAAAALDFENAQLYKEKYDLLEKYQAKSLVINPNVDSLDVFSIVSEEKYAFVNYLRIKNGAITLSKTVEIKKKLDEADQELLLTAIIRLRDQFQSDAKEVLVNLDYEESPEGLQLILPKIGDKRKLVDLSLKNALYYKKEKALLAGEVKNKKNRVLLQLQKDLSLEDLPYHIECFDNSNIQGSNPVASMVCFKDGKPSKKDYRHYHIKSVVGPNDFASMEEVVYRRYKRILQEEKALPNLVVIDGGKGQLSSAVAALKSLDIYKKVPIIGIAKRLEEIYFPGDNYPIFIDKKSESLRLIQRIRDEAHRFAITFHRNLRSKGALGSQLTSIEGIGEHTAHKLLKHFKSLKNIQQASLADLSQQVGKDKATKIFSMYHPKKNSSH</sequence>
<comment type="similarity">
    <text evidence="7">Belongs to the UvrC family.</text>
</comment>
<dbReference type="InterPro" id="IPR050066">
    <property type="entry name" value="UvrABC_protein_C"/>
</dbReference>
<keyword evidence="4 7" id="KW-0267">Excision nuclease</keyword>
<dbReference type="GO" id="GO:0009381">
    <property type="term" value="F:excinuclease ABC activity"/>
    <property type="evidence" value="ECO:0007669"/>
    <property type="project" value="UniProtKB-UniRule"/>
</dbReference>
<dbReference type="Proteomes" id="UP000184513">
    <property type="component" value="Unassembled WGS sequence"/>
</dbReference>
<dbReference type="CDD" id="cd10434">
    <property type="entry name" value="GIY-YIG_UvrC_Cho"/>
    <property type="match status" value="1"/>
</dbReference>
<dbReference type="Pfam" id="PF08459">
    <property type="entry name" value="UvrC_RNaseH_dom"/>
    <property type="match status" value="1"/>
</dbReference>
<dbReference type="NCBIfam" id="TIGR00194">
    <property type="entry name" value="uvrC"/>
    <property type="match status" value="1"/>
</dbReference>
<dbReference type="Pfam" id="PF01541">
    <property type="entry name" value="GIY-YIG"/>
    <property type="match status" value="1"/>
</dbReference>
<proteinExistence type="inferred from homology"/>
<evidence type="ECO:0000256" key="2">
    <source>
        <dbReference type="ARBA" id="ARBA00022763"/>
    </source>
</evidence>
<dbReference type="Pfam" id="PF14520">
    <property type="entry name" value="HHH_5"/>
    <property type="match status" value="1"/>
</dbReference>
<dbReference type="PROSITE" id="PS50165">
    <property type="entry name" value="UVRC"/>
    <property type="match status" value="1"/>
</dbReference>
<dbReference type="GO" id="GO:0009432">
    <property type="term" value="P:SOS response"/>
    <property type="evidence" value="ECO:0007669"/>
    <property type="project" value="UniProtKB-UniRule"/>
</dbReference>
<dbReference type="GO" id="GO:0009380">
    <property type="term" value="C:excinuclease repair complex"/>
    <property type="evidence" value="ECO:0007669"/>
    <property type="project" value="InterPro"/>
</dbReference>
<gene>
    <name evidence="7" type="primary">uvrC</name>
    <name evidence="10" type="ORF">SAMN04488057_102350</name>
</gene>
<evidence type="ECO:0000313" key="10">
    <source>
        <dbReference type="EMBL" id="SHM61827.1"/>
    </source>
</evidence>
<dbReference type="InterPro" id="IPR036876">
    <property type="entry name" value="UVR_dom_sf"/>
</dbReference>
<dbReference type="HAMAP" id="MF_00203">
    <property type="entry name" value="UvrC"/>
    <property type="match status" value="1"/>
</dbReference>
<comment type="subcellular location">
    <subcellularLocation>
        <location evidence="7">Cytoplasm</location>
    </subcellularLocation>
</comment>
<evidence type="ECO:0000256" key="4">
    <source>
        <dbReference type="ARBA" id="ARBA00022881"/>
    </source>
</evidence>
<evidence type="ECO:0000256" key="3">
    <source>
        <dbReference type="ARBA" id="ARBA00022769"/>
    </source>
</evidence>
<protein>
    <recommendedName>
        <fullName evidence="7">UvrABC system protein C</fullName>
        <shortName evidence="7">Protein UvrC</shortName>
    </recommendedName>
    <alternativeName>
        <fullName evidence="7">Excinuclease ABC subunit C</fullName>
    </alternativeName>
</protein>
<dbReference type="PANTHER" id="PTHR30562">
    <property type="entry name" value="UVRC/OXIDOREDUCTASE"/>
    <property type="match status" value="1"/>
</dbReference>
<dbReference type="InterPro" id="IPR047296">
    <property type="entry name" value="GIY-YIG_UvrC_Cho"/>
</dbReference>
<dbReference type="SUPFAM" id="SSF82771">
    <property type="entry name" value="GIY-YIG endonuclease"/>
    <property type="match status" value="1"/>
</dbReference>
<dbReference type="InterPro" id="IPR001162">
    <property type="entry name" value="UvrC_RNase_H_dom"/>
</dbReference>
<comment type="function">
    <text evidence="7">The UvrABC repair system catalyzes the recognition and processing of DNA lesions. UvrC both incises the 5' and 3' sides of the lesion. The N-terminal half is responsible for the 3' incision and the C-terminal half is responsible for the 5' incision.</text>
</comment>
<dbReference type="GO" id="GO:0003677">
    <property type="term" value="F:DNA binding"/>
    <property type="evidence" value="ECO:0007669"/>
    <property type="project" value="UniProtKB-UniRule"/>
</dbReference>
<dbReference type="Pfam" id="PF22920">
    <property type="entry name" value="UvrC_RNaseH"/>
    <property type="match status" value="1"/>
</dbReference>
<feature type="domain" description="GIY-YIG" evidence="8">
    <location>
        <begin position="19"/>
        <end position="98"/>
    </location>
</feature>
<dbReference type="Gene3D" id="3.40.1440.10">
    <property type="entry name" value="GIY-YIG endonuclease"/>
    <property type="match status" value="1"/>
</dbReference>
<dbReference type="SUPFAM" id="SSF46600">
    <property type="entry name" value="C-terminal UvrC-binding domain of UvrB"/>
    <property type="match status" value="1"/>
</dbReference>
<evidence type="ECO:0000259" key="9">
    <source>
        <dbReference type="PROSITE" id="PS50165"/>
    </source>
</evidence>
<dbReference type="STRING" id="388280.SAMN04488057_102350"/>
<dbReference type="InterPro" id="IPR035901">
    <property type="entry name" value="GIY-YIG_endonuc_sf"/>
</dbReference>
<dbReference type="InterPro" id="IPR038476">
    <property type="entry name" value="UvrC_RNase_H_dom_sf"/>
</dbReference>
<organism evidence="10 11">
    <name type="scientific">Cyclobacterium lianum</name>
    <dbReference type="NCBI Taxonomy" id="388280"/>
    <lineage>
        <taxon>Bacteria</taxon>
        <taxon>Pseudomonadati</taxon>
        <taxon>Bacteroidota</taxon>
        <taxon>Cytophagia</taxon>
        <taxon>Cytophagales</taxon>
        <taxon>Cyclobacteriaceae</taxon>
        <taxon>Cyclobacterium</taxon>
    </lineage>
</organism>
<evidence type="ECO:0000256" key="1">
    <source>
        <dbReference type="ARBA" id="ARBA00022490"/>
    </source>
</evidence>
<dbReference type="PANTHER" id="PTHR30562:SF1">
    <property type="entry name" value="UVRABC SYSTEM PROTEIN C"/>
    <property type="match status" value="1"/>
</dbReference>
<keyword evidence="5 7" id="KW-0234">DNA repair</keyword>
<feature type="domain" description="UvrC family homology region profile" evidence="9">
    <location>
        <begin position="267"/>
        <end position="476"/>
    </location>
</feature>
<dbReference type="InterPro" id="IPR004791">
    <property type="entry name" value="UvrC"/>
</dbReference>
<evidence type="ECO:0000313" key="11">
    <source>
        <dbReference type="Proteomes" id="UP000184513"/>
    </source>
</evidence>
<keyword evidence="2 7" id="KW-0227">DNA damage</keyword>
<dbReference type="FunFam" id="3.40.1440.10:FF:000001">
    <property type="entry name" value="UvrABC system protein C"/>
    <property type="match status" value="1"/>
</dbReference>
<keyword evidence="3 7" id="KW-0228">DNA excision</keyword>
<dbReference type="SMART" id="SM00465">
    <property type="entry name" value="GIYc"/>
    <property type="match status" value="1"/>
</dbReference>
<evidence type="ECO:0000256" key="7">
    <source>
        <dbReference type="HAMAP-Rule" id="MF_00203"/>
    </source>
</evidence>
<dbReference type="PROSITE" id="PS50164">
    <property type="entry name" value="GIY_YIG"/>
    <property type="match status" value="1"/>
</dbReference>
<dbReference type="InterPro" id="IPR000305">
    <property type="entry name" value="GIY-YIG_endonuc"/>
</dbReference>
<dbReference type="GO" id="GO:0006289">
    <property type="term" value="P:nucleotide-excision repair"/>
    <property type="evidence" value="ECO:0007669"/>
    <property type="project" value="UniProtKB-UniRule"/>
</dbReference>
<evidence type="ECO:0000259" key="8">
    <source>
        <dbReference type="PROSITE" id="PS50164"/>
    </source>
</evidence>
<dbReference type="Gene3D" id="1.10.150.20">
    <property type="entry name" value="5' to 3' exonuclease, C-terminal subdomain"/>
    <property type="match status" value="1"/>
</dbReference>
<keyword evidence="1 7" id="KW-0963">Cytoplasm</keyword>
<dbReference type="GO" id="GO:0005737">
    <property type="term" value="C:cytoplasm"/>
    <property type="evidence" value="ECO:0007669"/>
    <property type="project" value="UniProtKB-SubCell"/>
</dbReference>
<keyword evidence="6 7" id="KW-0742">SOS response</keyword>
<dbReference type="Gene3D" id="3.30.420.340">
    <property type="entry name" value="UvrC, RNAse H endonuclease domain"/>
    <property type="match status" value="1"/>
</dbReference>
<dbReference type="AlphaFoldDB" id="A0A1M7KAG0"/>
<dbReference type="SUPFAM" id="SSF47781">
    <property type="entry name" value="RuvA domain 2-like"/>
    <property type="match status" value="1"/>
</dbReference>
<evidence type="ECO:0000256" key="5">
    <source>
        <dbReference type="ARBA" id="ARBA00023204"/>
    </source>
</evidence>
<reference evidence="10 11" key="1">
    <citation type="submission" date="2016-11" db="EMBL/GenBank/DDBJ databases">
        <authorList>
            <person name="Jaros S."/>
            <person name="Januszkiewicz K."/>
            <person name="Wedrychowicz H."/>
        </authorList>
    </citation>
    <scope>NUCLEOTIDE SEQUENCE [LARGE SCALE GENOMIC DNA]</scope>
    <source>
        <strain evidence="10 11">CGMCC 1.6102</strain>
    </source>
</reference>